<evidence type="ECO:0008006" key="4">
    <source>
        <dbReference type="Google" id="ProtNLM"/>
    </source>
</evidence>
<evidence type="ECO:0000256" key="1">
    <source>
        <dbReference type="SAM" id="SignalP"/>
    </source>
</evidence>
<gene>
    <name evidence="2" type="ORF">DIZ80_09900</name>
</gene>
<keyword evidence="3" id="KW-1185">Reference proteome</keyword>
<dbReference type="AlphaFoldDB" id="A0A370DCF6"/>
<reference evidence="2 3" key="1">
    <citation type="journal article" date="2018" name="ISME J.">
        <title>Endosymbiont genomes yield clues of tubeworm success.</title>
        <authorList>
            <person name="Li Y."/>
            <person name="Liles M.R."/>
            <person name="Halanych K.M."/>
        </authorList>
    </citation>
    <scope>NUCLEOTIDE SEQUENCE [LARGE SCALE GENOMIC DNA]</scope>
    <source>
        <strain evidence="2">A1464</strain>
    </source>
</reference>
<dbReference type="Proteomes" id="UP000254266">
    <property type="component" value="Unassembled WGS sequence"/>
</dbReference>
<dbReference type="EMBL" id="QFXC01000011">
    <property type="protein sequence ID" value="RDH82588.1"/>
    <property type="molecule type" value="Genomic_DNA"/>
</dbReference>
<name>A0A370DCF6_9GAMM</name>
<sequence length="107" mass="12088">MKLQIFLVFNLLILAIAPVNADSAFVTSEIGVATKFSLTNNLTGFVNYKRCETCKTEHYKITPDIKAYLNNKEVPLSNFVSSRKKPDTLVFVRKSGELAGLKWFLKE</sequence>
<accession>A0A370DCF6</accession>
<evidence type="ECO:0000313" key="3">
    <source>
        <dbReference type="Proteomes" id="UP000254266"/>
    </source>
</evidence>
<feature type="signal peptide" evidence="1">
    <location>
        <begin position="1"/>
        <end position="21"/>
    </location>
</feature>
<organism evidence="2 3">
    <name type="scientific">endosymbiont of Galathealinum brachiosum</name>
    <dbReference type="NCBI Taxonomy" id="2200906"/>
    <lineage>
        <taxon>Bacteria</taxon>
        <taxon>Pseudomonadati</taxon>
        <taxon>Pseudomonadota</taxon>
        <taxon>Gammaproteobacteria</taxon>
        <taxon>sulfur-oxidizing symbionts</taxon>
    </lineage>
</organism>
<comment type="caution">
    <text evidence="2">The sequence shown here is derived from an EMBL/GenBank/DDBJ whole genome shotgun (WGS) entry which is preliminary data.</text>
</comment>
<feature type="chain" id="PRO_5016580272" description="Cytochrome c domain-containing protein" evidence="1">
    <location>
        <begin position="22"/>
        <end position="107"/>
    </location>
</feature>
<keyword evidence="1" id="KW-0732">Signal</keyword>
<protein>
    <recommendedName>
        <fullName evidence="4">Cytochrome c domain-containing protein</fullName>
    </recommendedName>
</protein>
<evidence type="ECO:0000313" key="2">
    <source>
        <dbReference type="EMBL" id="RDH82588.1"/>
    </source>
</evidence>
<proteinExistence type="predicted"/>